<dbReference type="OrthoDB" id="299997at2759"/>
<feature type="signal peptide" evidence="2">
    <location>
        <begin position="1"/>
        <end position="21"/>
    </location>
</feature>
<evidence type="ECO:0000256" key="1">
    <source>
        <dbReference type="SAM" id="MobiDB-lite"/>
    </source>
</evidence>
<protein>
    <submittedName>
        <fullName evidence="6">Inter-alpha-trypsin inhibitor heavy chain H4 isoform X1</fullName>
    </submittedName>
</protein>
<dbReference type="PANTHER" id="PTHR10338">
    <property type="entry name" value="INTER-ALPHA-TRYPSIN INHIBITOR HEAVY CHAIN FAMILY MEMBER"/>
    <property type="match status" value="1"/>
</dbReference>
<dbReference type="Proteomes" id="UP001652582">
    <property type="component" value="Chromosome 4"/>
</dbReference>
<dbReference type="InterPro" id="IPR013694">
    <property type="entry name" value="VIT"/>
</dbReference>
<dbReference type="Pfam" id="PF13768">
    <property type="entry name" value="VWA_3"/>
    <property type="match status" value="1"/>
</dbReference>
<feature type="domain" description="VIT" evidence="4">
    <location>
        <begin position="42"/>
        <end position="171"/>
    </location>
</feature>
<reference evidence="6" key="1">
    <citation type="submission" date="2025-08" db="UniProtKB">
        <authorList>
            <consortium name="RefSeq"/>
        </authorList>
    </citation>
    <scope>IDENTIFICATION</scope>
</reference>
<dbReference type="RefSeq" id="XP_023955032.2">
    <property type="nucleotide sequence ID" value="XM_024099264.2"/>
</dbReference>
<organism evidence="5 6">
    <name type="scientific">Bicyclus anynana</name>
    <name type="common">Squinting bush brown butterfly</name>
    <dbReference type="NCBI Taxonomy" id="110368"/>
    <lineage>
        <taxon>Eukaryota</taxon>
        <taxon>Metazoa</taxon>
        <taxon>Ecdysozoa</taxon>
        <taxon>Arthropoda</taxon>
        <taxon>Hexapoda</taxon>
        <taxon>Insecta</taxon>
        <taxon>Pterygota</taxon>
        <taxon>Neoptera</taxon>
        <taxon>Endopterygota</taxon>
        <taxon>Lepidoptera</taxon>
        <taxon>Glossata</taxon>
        <taxon>Ditrysia</taxon>
        <taxon>Papilionoidea</taxon>
        <taxon>Nymphalidae</taxon>
        <taxon>Satyrinae</taxon>
        <taxon>Satyrini</taxon>
        <taxon>Mycalesina</taxon>
        <taxon>Bicyclus</taxon>
    </lineage>
</organism>
<dbReference type="InterPro" id="IPR002035">
    <property type="entry name" value="VWF_A"/>
</dbReference>
<dbReference type="KEGG" id="bany:112058428"/>
<dbReference type="Gene3D" id="3.40.50.410">
    <property type="entry name" value="von Willebrand factor, type A domain"/>
    <property type="match status" value="1"/>
</dbReference>
<dbReference type="PANTHER" id="PTHR10338:SF108">
    <property type="entry name" value="INTER-ALPHA-TRYPSIN INHIBITOR HEAVY CHAIN H4-LIKE PROTEIN"/>
    <property type="match status" value="1"/>
</dbReference>
<keyword evidence="2" id="KW-0732">Signal</keyword>
<dbReference type="GeneID" id="112058428"/>
<dbReference type="AlphaFoldDB" id="A0A6J1PAZ3"/>
<keyword evidence="5" id="KW-1185">Reference proteome</keyword>
<dbReference type="SUPFAM" id="SSF53300">
    <property type="entry name" value="vWA-like"/>
    <property type="match status" value="1"/>
</dbReference>
<evidence type="ECO:0000259" key="3">
    <source>
        <dbReference type="PROSITE" id="PS50234"/>
    </source>
</evidence>
<dbReference type="InterPro" id="IPR050934">
    <property type="entry name" value="ITIH"/>
</dbReference>
<dbReference type="SMART" id="SM00327">
    <property type="entry name" value="VWA"/>
    <property type="match status" value="1"/>
</dbReference>
<proteinExistence type="predicted"/>
<dbReference type="SMART" id="SM00609">
    <property type="entry name" value="VIT"/>
    <property type="match status" value="1"/>
</dbReference>
<evidence type="ECO:0000259" key="4">
    <source>
        <dbReference type="PROSITE" id="PS51468"/>
    </source>
</evidence>
<dbReference type="PROSITE" id="PS50234">
    <property type="entry name" value="VWFA"/>
    <property type="match status" value="1"/>
</dbReference>
<dbReference type="PROSITE" id="PS51468">
    <property type="entry name" value="VIT"/>
    <property type="match status" value="1"/>
</dbReference>
<feature type="region of interest" description="Disordered" evidence="1">
    <location>
        <begin position="941"/>
        <end position="965"/>
    </location>
</feature>
<evidence type="ECO:0000313" key="6">
    <source>
        <dbReference type="RefSeq" id="XP_023955032.2"/>
    </source>
</evidence>
<dbReference type="InterPro" id="IPR036465">
    <property type="entry name" value="vWFA_dom_sf"/>
</dbReference>
<feature type="compositionally biased region" description="Basic and acidic residues" evidence="1">
    <location>
        <begin position="941"/>
        <end position="950"/>
    </location>
</feature>
<feature type="chain" id="PRO_5045743511" evidence="2">
    <location>
        <begin position="22"/>
        <end position="1012"/>
    </location>
</feature>
<evidence type="ECO:0000313" key="5">
    <source>
        <dbReference type="Proteomes" id="UP001652582"/>
    </source>
</evidence>
<gene>
    <name evidence="6" type="primary">LOC112058428</name>
</gene>
<dbReference type="Pfam" id="PF13519">
    <property type="entry name" value="VWA_2"/>
    <property type="match status" value="1"/>
</dbReference>
<accession>A0A6J1PAZ3</accession>
<feature type="domain" description="VWFA" evidence="3">
    <location>
        <begin position="332"/>
        <end position="565"/>
    </location>
</feature>
<name>A0A6J1PAZ3_BICAN</name>
<dbReference type="GO" id="GO:0032991">
    <property type="term" value="C:protein-containing complex"/>
    <property type="evidence" value="ECO:0007669"/>
    <property type="project" value="UniProtKB-ARBA"/>
</dbReference>
<evidence type="ECO:0000256" key="2">
    <source>
        <dbReference type="SAM" id="SignalP"/>
    </source>
</evidence>
<dbReference type="Pfam" id="PF08487">
    <property type="entry name" value="VIT"/>
    <property type="match status" value="1"/>
</dbReference>
<sequence>MKPMWPMKALCLLALVATVLSAAVPAKDEYVVFATNNRKSRTVSTDETTDKPFKPVKMTEMRVRSEIALRYARTSVITHVTNPDSRSQEATFRMLLPETAFIAGFTMILSGKSYKAYVKEKEEAKQIYTQAVSQGLGAAHVATKARDSNHFTVSVNVEGNTTAVFDMRYEEFLFRRNGCYNHVINLHPGVIVPNMQVDVHIKESQKITTLRVPEVRTGNEIDATEKDPQNSIAVITRGRKEREATITFTPDEREQRRLAAIYVEKTKEKSSSEKFIGYSSDEDEQESEDGKVLGQFVVQYDVERNNNGEILVNDGYFVHFLSPSSLPPLSKKVVFVLDTSGSMAGRKIEQLREAMIAILSDLNPHDFFNIVEFNSYVKVHDLKEADEEPPPRYQHYSYYNTRDTPVTLVPASPATPENIAKAKVVVNRLYASGGTNIQSALEVGLKLVRESVKKENGTKASSGVTEAAVAKIEEDLKKDQLEPIIIFLTDGDPTVGETSPSRIISSITEQNTGQRQRGVIHSLAFGEDADRGFLRKISLKNDGFMRHIYEGADAAMQLHDFYRQISSPLLSGVTFTYPEKQIKEGSVSRTQFRTINEGSEVAVVGRLAEEATELTPEVSGFCGDEDGAGRKRYRVTPKVAVNRTKDEYLPLERLWAYLTIKQLLDKRDAGDDNDDSIDDSNKPEKKALAIALKYEFVTPLTSLVVVKPEESNAVDVESVDKISQDASGAFIPLSGPPSAPNNAYLTSFGASYAALPDFANPGRTVALFTSTSSRRRTNTPNTYYDRRNLGEKGDRPSFGFPGYAGQDDFQASFLSFGETKGESGSSEDGGMRGSGGFSGPVGPSGSFYQGGGGGGGGYGAIHGSYGGYGGLPALPPRDSYFVKGSQYTTTPPLYTTYLTTPRDISPYHLEHFDWTSSLLNDAKDSIVFNLNGTEVILKLSRDVDPPKADDGDSECSSSKAQVGDDGAGSVCVYITRCYAARSITALDYQKSYCVVNNRYAGVCCARSDVDKN</sequence>